<accession>A0A024GKX0</accession>
<evidence type="ECO:0000256" key="2">
    <source>
        <dbReference type="ARBA" id="ARBA00023242"/>
    </source>
</evidence>
<dbReference type="Pfam" id="PF00385">
    <property type="entry name" value="Chromo"/>
    <property type="match status" value="1"/>
</dbReference>
<dbReference type="EMBL" id="CAIX01000156">
    <property type="protein sequence ID" value="CCI47190.1"/>
    <property type="molecule type" value="Genomic_DNA"/>
</dbReference>
<dbReference type="InterPro" id="IPR023780">
    <property type="entry name" value="Chromo_domain"/>
</dbReference>
<dbReference type="InParanoid" id="A0A024GKX0"/>
<feature type="region of interest" description="Disordered" evidence="3">
    <location>
        <begin position="124"/>
        <end position="158"/>
    </location>
</feature>
<feature type="domain" description="Chromo" evidence="4">
    <location>
        <begin position="168"/>
        <end position="217"/>
    </location>
</feature>
<evidence type="ECO:0000256" key="1">
    <source>
        <dbReference type="ARBA" id="ARBA00004123"/>
    </source>
</evidence>
<organism evidence="5 6">
    <name type="scientific">Albugo candida</name>
    <dbReference type="NCBI Taxonomy" id="65357"/>
    <lineage>
        <taxon>Eukaryota</taxon>
        <taxon>Sar</taxon>
        <taxon>Stramenopiles</taxon>
        <taxon>Oomycota</taxon>
        <taxon>Peronosporomycetes</taxon>
        <taxon>Albuginales</taxon>
        <taxon>Albuginaceae</taxon>
        <taxon>Albugo</taxon>
    </lineage>
</organism>
<dbReference type="PROSITE" id="PS50013">
    <property type="entry name" value="CHROMO_2"/>
    <property type="match status" value="1"/>
</dbReference>
<dbReference type="SUPFAM" id="SSF54160">
    <property type="entry name" value="Chromo domain-like"/>
    <property type="match status" value="1"/>
</dbReference>
<comment type="subcellular location">
    <subcellularLocation>
        <location evidence="1">Nucleus</location>
    </subcellularLocation>
</comment>
<protein>
    <recommendedName>
        <fullName evidence="4">Chromo domain-containing protein</fullName>
    </recommendedName>
</protein>
<evidence type="ECO:0000259" key="4">
    <source>
        <dbReference type="PROSITE" id="PS50013"/>
    </source>
</evidence>
<keyword evidence="6" id="KW-1185">Reference proteome</keyword>
<proteinExistence type="predicted"/>
<evidence type="ECO:0000313" key="6">
    <source>
        <dbReference type="Proteomes" id="UP000053237"/>
    </source>
</evidence>
<evidence type="ECO:0000256" key="3">
    <source>
        <dbReference type="SAM" id="MobiDB-lite"/>
    </source>
</evidence>
<dbReference type="Proteomes" id="UP000053237">
    <property type="component" value="Unassembled WGS sequence"/>
</dbReference>
<reference evidence="5 6" key="1">
    <citation type="submission" date="2012-05" db="EMBL/GenBank/DDBJ databases">
        <title>Recombination and specialization in a pathogen metapopulation.</title>
        <authorList>
            <person name="Gardiner A."/>
            <person name="Kemen E."/>
            <person name="Schultz-Larsen T."/>
            <person name="MacLean D."/>
            <person name="Van Oosterhout C."/>
            <person name="Jones J.D.G."/>
        </authorList>
    </citation>
    <scope>NUCLEOTIDE SEQUENCE [LARGE SCALE GENOMIC DNA]</scope>
    <source>
        <strain evidence="5 6">Ac Nc2</strain>
    </source>
</reference>
<dbReference type="InterPro" id="IPR000953">
    <property type="entry name" value="Chromo/chromo_shadow_dom"/>
</dbReference>
<dbReference type="GO" id="GO:0005634">
    <property type="term" value="C:nucleus"/>
    <property type="evidence" value="ECO:0007669"/>
    <property type="project" value="UniProtKB-SubCell"/>
</dbReference>
<dbReference type="SMART" id="SM00298">
    <property type="entry name" value="CHROMO"/>
    <property type="match status" value="1"/>
</dbReference>
<gene>
    <name evidence="5" type="ORF">BN9_081680</name>
</gene>
<dbReference type="OrthoDB" id="433924at2759"/>
<keyword evidence="2" id="KW-0539">Nucleus</keyword>
<sequence length="232" mass="26967">MTSSLDDFASSWLKLLELHQNIRCVISNTSVKPTKSRPICERLQQDSSTYVIYDRSHIDQVQQQFTQLDQLVHIIETNLVKALRNAREQANVLTEPNVMETELSIVPSSTSSFKDHLSADSYPHEYSLRRRTQQSYKQNSESEFESNEAESDYLESEADSENSLDAGWAVEKVVDHRIKHERKQYLVKWSGYFPFENTWEDVDAVEEHAPETVREYEAILRKRQGTMGMQIC</sequence>
<dbReference type="InterPro" id="IPR016197">
    <property type="entry name" value="Chromo-like_dom_sf"/>
</dbReference>
<dbReference type="InterPro" id="IPR023779">
    <property type="entry name" value="Chromodomain_CS"/>
</dbReference>
<dbReference type="CDD" id="cd00024">
    <property type="entry name" value="CD_CSD"/>
    <property type="match status" value="1"/>
</dbReference>
<dbReference type="PROSITE" id="PS00598">
    <property type="entry name" value="CHROMO_1"/>
    <property type="match status" value="1"/>
</dbReference>
<evidence type="ECO:0000313" key="5">
    <source>
        <dbReference type="EMBL" id="CCI47190.1"/>
    </source>
</evidence>
<name>A0A024GKX0_9STRA</name>
<dbReference type="Gene3D" id="2.40.50.40">
    <property type="match status" value="1"/>
</dbReference>
<dbReference type="AlphaFoldDB" id="A0A024GKX0"/>
<feature type="compositionally biased region" description="Acidic residues" evidence="3">
    <location>
        <begin position="142"/>
        <end position="158"/>
    </location>
</feature>
<comment type="caution">
    <text evidence="5">The sequence shown here is derived from an EMBL/GenBank/DDBJ whole genome shotgun (WGS) entry which is preliminary data.</text>
</comment>